<feature type="compositionally biased region" description="Low complexity" evidence="1">
    <location>
        <begin position="40"/>
        <end position="56"/>
    </location>
</feature>
<protein>
    <submittedName>
        <fullName evidence="2">Uncharacterized protein</fullName>
    </submittedName>
</protein>
<evidence type="ECO:0000313" key="2">
    <source>
        <dbReference type="EMBL" id="PXX56247.1"/>
    </source>
</evidence>
<evidence type="ECO:0000256" key="1">
    <source>
        <dbReference type="SAM" id="MobiDB-lite"/>
    </source>
</evidence>
<dbReference type="AlphaFoldDB" id="A0A2V3YE35"/>
<accession>A0A2V3YE35</accession>
<evidence type="ECO:0000313" key="3">
    <source>
        <dbReference type="Proteomes" id="UP000248057"/>
    </source>
</evidence>
<gene>
    <name evidence="2" type="ORF">DFR60_102522</name>
</gene>
<feature type="compositionally biased region" description="Basic and acidic residues" evidence="1">
    <location>
        <begin position="58"/>
        <end position="68"/>
    </location>
</feature>
<reference evidence="2 3" key="1">
    <citation type="submission" date="2018-05" db="EMBL/GenBank/DDBJ databases">
        <title>Genomic Encyclopedia of Type Strains, Phase IV (KMG-IV): sequencing the most valuable type-strain genomes for metagenomic binning, comparative biology and taxonomic classification.</title>
        <authorList>
            <person name="Goeker M."/>
        </authorList>
    </citation>
    <scope>NUCLEOTIDE SEQUENCE [LARGE SCALE GENOMIC DNA]</scope>
    <source>
        <strain evidence="2 3">DSM 24995</strain>
    </source>
</reference>
<organism evidence="2 3">
    <name type="scientific">Hungatella effluvii</name>
    <dbReference type="NCBI Taxonomy" id="1096246"/>
    <lineage>
        <taxon>Bacteria</taxon>
        <taxon>Bacillati</taxon>
        <taxon>Bacillota</taxon>
        <taxon>Clostridia</taxon>
        <taxon>Lachnospirales</taxon>
        <taxon>Lachnospiraceae</taxon>
        <taxon>Hungatella</taxon>
    </lineage>
</organism>
<dbReference type="GeneID" id="86060507"/>
<keyword evidence="3" id="KW-1185">Reference proteome</keyword>
<feature type="region of interest" description="Disordered" evidence="1">
    <location>
        <begin position="1"/>
        <end position="68"/>
    </location>
</feature>
<dbReference type="RefSeq" id="WP_110322038.1">
    <property type="nucleotide sequence ID" value="NZ_JAQETU010000043.1"/>
</dbReference>
<comment type="caution">
    <text evidence="2">The sequence shown here is derived from an EMBL/GenBank/DDBJ whole genome shotgun (WGS) entry which is preliminary data.</text>
</comment>
<dbReference type="EMBL" id="QJKD01000002">
    <property type="protein sequence ID" value="PXX56247.1"/>
    <property type="molecule type" value="Genomic_DNA"/>
</dbReference>
<feature type="compositionally biased region" description="Basic and acidic residues" evidence="1">
    <location>
        <begin position="14"/>
        <end position="30"/>
    </location>
</feature>
<dbReference type="Proteomes" id="UP000248057">
    <property type="component" value="Unassembled WGS sequence"/>
</dbReference>
<name>A0A2V3YE35_9FIRM</name>
<proteinExistence type="predicted"/>
<sequence length="68" mass="7507">MAKAGMRRPSPYDADNHGTENHHKMNRPENEQAQVPEIQGAAKNGNAKAGPINAPNWARDDYKTGDHE</sequence>